<dbReference type="Gene3D" id="1.25.40.540">
    <property type="entry name" value="TAP42-like family"/>
    <property type="match status" value="1"/>
</dbReference>
<dbReference type="InterPro" id="IPR038511">
    <property type="entry name" value="TAP42/TAP46-like_sf"/>
</dbReference>
<accession>A0A085MRR1</accession>
<dbReference type="Proteomes" id="UP000030758">
    <property type="component" value="Unassembled WGS sequence"/>
</dbReference>
<reference evidence="2" key="1">
    <citation type="journal article" date="2014" name="Nat. Genet.">
        <title>Genome and transcriptome of the porcine whipworm Trichuris suis.</title>
        <authorList>
            <person name="Jex A.R."/>
            <person name="Nejsum P."/>
            <person name="Schwarz E.M."/>
            <person name="Hu L."/>
            <person name="Young N.D."/>
            <person name="Hall R.S."/>
            <person name="Korhonen P.K."/>
            <person name="Liao S."/>
            <person name="Thamsborg S."/>
            <person name="Xia J."/>
            <person name="Xu P."/>
            <person name="Wang S."/>
            <person name="Scheerlinck J.P."/>
            <person name="Hofmann A."/>
            <person name="Sternberg P.W."/>
            <person name="Wang J."/>
            <person name="Gasser R.B."/>
        </authorList>
    </citation>
    <scope>NUCLEOTIDE SEQUENCE [LARGE SCALE GENOMIC DNA]</scope>
    <source>
        <strain evidence="2">DCEP-RM93F</strain>
    </source>
</reference>
<gene>
    <name evidence="2" type="ORF">M514_07312</name>
</gene>
<organism evidence="2">
    <name type="scientific">Trichuris suis</name>
    <name type="common">pig whipworm</name>
    <dbReference type="NCBI Taxonomy" id="68888"/>
    <lineage>
        <taxon>Eukaryota</taxon>
        <taxon>Metazoa</taxon>
        <taxon>Ecdysozoa</taxon>
        <taxon>Nematoda</taxon>
        <taxon>Enoplea</taxon>
        <taxon>Dorylaimia</taxon>
        <taxon>Trichinellida</taxon>
        <taxon>Trichuridae</taxon>
        <taxon>Trichuris</taxon>
    </lineage>
</organism>
<dbReference type="AlphaFoldDB" id="A0A085MRR1"/>
<dbReference type="EMBL" id="KL367716">
    <property type="protein sequence ID" value="KFD59907.1"/>
    <property type="molecule type" value="Genomic_DNA"/>
</dbReference>
<sequence>MVKELADQFVPLDEEFHKLAHEADDFIEKCIFSQMPAEECLELTDELEKLMAVIDNRSQLYSGNRTRGKMNLQELRMLKGPAYIGMLLTIGDFSDEKKYLEKAIAYMNQYLMKLKKLRIFNHCDANTLMWSDRVDYADGKKNLIMLSFHKRTREKLLQCDTAKARLKAFLLIKQANPEAKPDLRDLRRLCYSELRYYGHLVIEKLFFAKASLKNILNLEEMGKHLTCLLEKHLLLTAQDSKDSAKVCSESKEALPTSTSRSCNDEQNEEKTMTDDNRRPDGAGTSKKKRRKRRGRK</sequence>
<protein>
    <submittedName>
        <fullName evidence="2">Uncharacterized protein</fullName>
    </submittedName>
</protein>
<proteinExistence type="predicted"/>
<feature type="region of interest" description="Disordered" evidence="1">
    <location>
        <begin position="246"/>
        <end position="296"/>
    </location>
</feature>
<feature type="compositionally biased region" description="Basic residues" evidence="1">
    <location>
        <begin position="285"/>
        <end position="296"/>
    </location>
</feature>
<evidence type="ECO:0000256" key="1">
    <source>
        <dbReference type="SAM" id="MobiDB-lite"/>
    </source>
</evidence>
<name>A0A085MRR1_9BILA</name>
<evidence type="ECO:0000313" key="2">
    <source>
        <dbReference type="EMBL" id="KFD59907.1"/>
    </source>
</evidence>
<feature type="compositionally biased region" description="Basic and acidic residues" evidence="1">
    <location>
        <begin position="268"/>
        <end position="280"/>
    </location>
</feature>